<dbReference type="RefSeq" id="WP_039192668.1">
    <property type="nucleotide sequence ID" value="NZ_JRFJ01000002.1"/>
</dbReference>
<organism evidence="2 3">
    <name type="scientific">Aureimonas altamirensis</name>
    <dbReference type="NCBI Taxonomy" id="370622"/>
    <lineage>
        <taxon>Bacteria</taxon>
        <taxon>Pseudomonadati</taxon>
        <taxon>Pseudomonadota</taxon>
        <taxon>Alphaproteobacteria</taxon>
        <taxon>Hyphomicrobiales</taxon>
        <taxon>Aurantimonadaceae</taxon>
        <taxon>Aureimonas</taxon>
    </lineage>
</organism>
<reference evidence="2 3" key="1">
    <citation type="submission" date="2014-09" db="EMBL/GenBank/DDBJ databases">
        <title>Isolation and characterization of Aurantimonas altamirensis ON-56566 from clinical sample following a dog bite.</title>
        <authorList>
            <person name="Eshaghi A."/>
            <person name="Li A."/>
            <person name="Shahinas D."/>
            <person name="Bahn P."/>
            <person name="Kus J.V."/>
            <person name="Patel S.N."/>
        </authorList>
    </citation>
    <scope>NUCLEOTIDE SEQUENCE [LARGE SCALE GENOMIC DNA]</scope>
    <source>
        <strain evidence="2 3">ON-56566</strain>
    </source>
</reference>
<dbReference type="Gene3D" id="3.40.630.30">
    <property type="match status" value="1"/>
</dbReference>
<evidence type="ECO:0000259" key="1">
    <source>
        <dbReference type="PROSITE" id="PS51186"/>
    </source>
</evidence>
<dbReference type="SUPFAM" id="SSF55729">
    <property type="entry name" value="Acyl-CoA N-acyltransferases (Nat)"/>
    <property type="match status" value="1"/>
</dbReference>
<protein>
    <submittedName>
        <fullName evidence="2">GCN5 family acetyltransferase</fullName>
    </submittedName>
</protein>
<dbReference type="InterPro" id="IPR016181">
    <property type="entry name" value="Acyl_CoA_acyltransferase"/>
</dbReference>
<dbReference type="InterPro" id="IPR000182">
    <property type="entry name" value="GNAT_dom"/>
</dbReference>
<dbReference type="PROSITE" id="PS51186">
    <property type="entry name" value="GNAT"/>
    <property type="match status" value="1"/>
</dbReference>
<dbReference type="AlphaFoldDB" id="A0A0B1Q5I0"/>
<dbReference type="Proteomes" id="UP000030826">
    <property type="component" value="Unassembled WGS sequence"/>
</dbReference>
<comment type="caution">
    <text evidence="2">The sequence shown here is derived from an EMBL/GenBank/DDBJ whole genome shotgun (WGS) entry which is preliminary data.</text>
</comment>
<name>A0A0B1Q5I0_9HYPH</name>
<evidence type="ECO:0000313" key="3">
    <source>
        <dbReference type="Proteomes" id="UP000030826"/>
    </source>
</evidence>
<evidence type="ECO:0000313" key="2">
    <source>
        <dbReference type="EMBL" id="KHJ54626.1"/>
    </source>
</evidence>
<dbReference type="Pfam" id="PF00583">
    <property type="entry name" value="Acetyltransf_1"/>
    <property type="match status" value="1"/>
</dbReference>
<proteinExistence type="predicted"/>
<keyword evidence="2" id="KW-0808">Transferase</keyword>
<dbReference type="CDD" id="cd04301">
    <property type="entry name" value="NAT_SF"/>
    <property type="match status" value="1"/>
</dbReference>
<dbReference type="OrthoDB" id="9815099at2"/>
<dbReference type="EMBL" id="JRFJ01000002">
    <property type="protein sequence ID" value="KHJ54626.1"/>
    <property type="molecule type" value="Genomic_DNA"/>
</dbReference>
<sequence>MLSRLSAAGLTFGNELPLHAACIEDISAEAFGPGRFARAAARVREMASHTPSLSFVACLHGQVIGSVRQTPVLVGATQALMLGPLAVRPAYKGMGVGKSLMQMAADAARDAGEAFIFLVGDRGYYMPLGYEPTRPGSIVMPGPVDPMRVLALPLDGGGVDRLDGKVTARFR</sequence>
<gene>
    <name evidence="2" type="ORF">LA66_08505</name>
</gene>
<dbReference type="GO" id="GO:0016747">
    <property type="term" value="F:acyltransferase activity, transferring groups other than amino-acyl groups"/>
    <property type="evidence" value="ECO:0007669"/>
    <property type="project" value="InterPro"/>
</dbReference>
<feature type="domain" description="N-acetyltransferase" evidence="1">
    <location>
        <begin position="10"/>
        <end position="155"/>
    </location>
</feature>
<accession>A0A0B1Q5I0</accession>
<dbReference type="STRING" id="370622.LA66_08505"/>